<dbReference type="InterPro" id="IPR016195">
    <property type="entry name" value="Pol/histidinol_Pase-like"/>
</dbReference>
<evidence type="ECO:0000256" key="3">
    <source>
        <dbReference type="ARBA" id="ARBA00022801"/>
    </source>
</evidence>
<dbReference type="GO" id="GO:0030145">
    <property type="term" value="F:manganese ion binding"/>
    <property type="evidence" value="ECO:0007669"/>
    <property type="project" value="InterPro"/>
</dbReference>
<accession>A0A9D9EBT0</accession>
<evidence type="ECO:0000256" key="2">
    <source>
        <dbReference type="ARBA" id="ARBA00013064"/>
    </source>
</evidence>
<gene>
    <name evidence="5" type="ORF">IAC42_09165</name>
</gene>
<evidence type="ECO:0000313" key="6">
    <source>
        <dbReference type="Proteomes" id="UP000823633"/>
    </source>
</evidence>
<dbReference type="EMBL" id="JADIMU010000064">
    <property type="protein sequence ID" value="MBO8443905.1"/>
    <property type="molecule type" value="Genomic_DNA"/>
</dbReference>
<dbReference type="Gene3D" id="3.20.20.140">
    <property type="entry name" value="Metal-dependent hydrolases"/>
    <property type="match status" value="1"/>
</dbReference>
<evidence type="ECO:0000256" key="4">
    <source>
        <dbReference type="ARBA" id="ARBA00051722"/>
    </source>
</evidence>
<name>A0A9D9EBT0_9SPIR</name>
<comment type="catalytic activity">
    <reaction evidence="4">
        <text>O-phospho-L-tyrosyl-[protein] + H2O = L-tyrosyl-[protein] + phosphate</text>
        <dbReference type="Rhea" id="RHEA:10684"/>
        <dbReference type="Rhea" id="RHEA-COMP:10136"/>
        <dbReference type="Rhea" id="RHEA-COMP:20101"/>
        <dbReference type="ChEBI" id="CHEBI:15377"/>
        <dbReference type="ChEBI" id="CHEBI:43474"/>
        <dbReference type="ChEBI" id="CHEBI:46858"/>
        <dbReference type="ChEBI" id="CHEBI:61978"/>
        <dbReference type="EC" id="3.1.3.48"/>
    </reaction>
</comment>
<reference evidence="5" key="1">
    <citation type="submission" date="2020-10" db="EMBL/GenBank/DDBJ databases">
        <authorList>
            <person name="Gilroy R."/>
        </authorList>
    </citation>
    <scope>NUCLEOTIDE SEQUENCE</scope>
    <source>
        <strain evidence="5">11167</strain>
    </source>
</reference>
<evidence type="ECO:0000313" key="5">
    <source>
        <dbReference type="EMBL" id="MBO8443905.1"/>
    </source>
</evidence>
<dbReference type="PANTHER" id="PTHR39181">
    <property type="entry name" value="TYROSINE-PROTEIN PHOSPHATASE YWQE"/>
    <property type="match status" value="1"/>
</dbReference>
<dbReference type="Proteomes" id="UP000823633">
    <property type="component" value="Unassembled WGS sequence"/>
</dbReference>
<reference evidence="5" key="2">
    <citation type="journal article" date="2021" name="PeerJ">
        <title>Extensive microbial diversity within the chicken gut microbiome revealed by metagenomics and culture.</title>
        <authorList>
            <person name="Gilroy R."/>
            <person name="Ravi A."/>
            <person name="Getino M."/>
            <person name="Pursley I."/>
            <person name="Horton D.L."/>
            <person name="Alikhan N.F."/>
            <person name="Baker D."/>
            <person name="Gharbi K."/>
            <person name="Hall N."/>
            <person name="Watson M."/>
            <person name="Adriaenssens E.M."/>
            <person name="Foster-Nyarko E."/>
            <person name="Jarju S."/>
            <person name="Secka A."/>
            <person name="Antonio M."/>
            <person name="Oren A."/>
            <person name="Chaudhuri R.R."/>
            <person name="La Ragione R."/>
            <person name="Hildebrand F."/>
            <person name="Pallen M.J."/>
        </authorList>
    </citation>
    <scope>NUCLEOTIDE SEQUENCE</scope>
    <source>
        <strain evidence="5">11167</strain>
    </source>
</reference>
<keyword evidence="3" id="KW-0378">Hydrolase</keyword>
<dbReference type="GO" id="GO:0004725">
    <property type="term" value="F:protein tyrosine phosphatase activity"/>
    <property type="evidence" value="ECO:0007669"/>
    <property type="project" value="UniProtKB-EC"/>
</dbReference>
<evidence type="ECO:0000256" key="1">
    <source>
        <dbReference type="ARBA" id="ARBA00005750"/>
    </source>
</evidence>
<dbReference type="InterPro" id="IPR016667">
    <property type="entry name" value="Caps_polysacc_synth_CpsB/CapC"/>
</dbReference>
<organism evidence="5 6">
    <name type="scientific">Candidatus Aphodenecus pullistercoris</name>
    <dbReference type="NCBI Taxonomy" id="2840669"/>
    <lineage>
        <taxon>Bacteria</taxon>
        <taxon>Pseudomonadati</taxon>
        <taxon>Spirochaetota</taxon>
        <taxon>Spirochaetia</taxon>
        <taxon>Spirochaetales</taxon>
        <taxon>Candidatus Aphodenecus</taxon>
    </lineage>
</organism>
<proteinExistence type="inferred from homology"/>
<dbReference type="Pfam" id="PF19567">
    <property type="entry name" value="CpsB_CapC"/>
    <property type="match status" value="1"/>
</dbReference>
<dbReference type="AlphaFoldDB" id="A0A9D9EBT0"/>
<comment type="similarity">
    <text evidence="1">Belongs to the metallo-dependent hydrolases superfamily. CpsB/CapC family.</text>
</comment>
<dbReference type="SUPFAM" id="SSF89550">
    <property type="entry name" value="PHP domain-like"/>
    <property type="match status" value="1"/>
</dbReference>
<protein>
    <recommendedName>
        <fullName evidence="2">protein-tyrosine-phosphatase</fullName>
        <ecNumber evidence="2">3.1.3.48</ecNumber>
    </recommendedName>
</protein>
<sequence>MTIIDIHTHLLPKVDDSRMSKWSFSSMMGKYKEAGISRIVFSPHIDDPYVDTKRERIEPTFEWAKEKAARFGIECHLGCEFYVRGQEELGFIPHFGTHVLCETDTTFAPEGYLDTVRRIVDKGYKVILAHVERYKFLTPDSKLFEELHDGLGCLVQVNARGARTDQGRLWLKSGVVDFLASDNHGDDSLPLALYEILGQYPYVARRMNAFVQDNLD</sequence>
<comment type="caution">
    <text evidence="5">The sequence shown here is derived from an EMBL/GenBank/DDBJ whole genome shotgun (WGS) entry which is preliminary data.</text>
</comment>
<dbReference type="PANTHER" id="PTHR39181:SF1">
    <property type="entry name" value="TYROSINE-PROTEIN PHOSPHATASE YWQE"/>
    <property type="match status" value="1"/>
</dbReference>
<dbReference type="EC" id="3.1.3.48" evidence="2"/>